<gene>
    <name evidence="4" type="primary">NUDT14_1</name>
    <name evidence="4" type="ORF">Zm00014a_011327</name>
</gene>
<dbReference type="AlphaFoldDB" id="A0A3L6DC12"/>
<evidence type="ECO:0000313" key="4">
    <source>
        <dbReference type="EMBL" id="PWZ06140.1"/>
    </source>
</evidence>
<accession>A0A3L6DC12</accession>
<dbReference type="PROSITE" id="PS51462">
    <property type="entry name" value="NUDIX"/>
    <property type="match status" value="1"/>
</dbReference>
<proteinExistence type="predicted"/>
<comment type="cofactor">
    <cofactor evidence="1">
        <name>Mg(2+)</name>
        <dbReference type="ChEBI" id="CHEBI:18420"/>
    </cofactor>
</comment>
<dbReference type="ExpressionAtlas" id="A0A3L6DC12">
    <property type="expression patterns" value="baseline and differential"/>
</dbReference>
<dbReference type="Proteomes" id="UP000251960">
    <property type="component" value="Chromosome 9"/>
</dbReference>
<dbReference type="PANTHER" id="PTHR11839">
    <property type="entry name" value="UDP/ADP-SUGAR PYROPHOSPHATASE"/>
    <property type="match status" value="1"/>
</dbReference>
<feature type="domain" description="Nudix hydrolase" evidence="3">
    <location>
        <begin position="151"/>
        <end position="338"/>
    </location>
</feature>
<dbReference type="EMBL" id="NCVQ01000010">
    <property type="protein sequence ID" value="PWZ06140.1"/>
    <property type="molecule type" value="Genomic_DNA"/>
</dbReference>
<dbReference type="InterPro" id="IPR000086">
    <property type="entry name" value="NUDIX_hydrolase_dom"/>
</dbReference>
<dbReference type="PANTHER" id="PTHR11839:SF18">
    <property type="entry name" value="NUDIX HYDROLASE DOMAIN-CONTAINING PROTEIN"/>
    <property type="match status" value="1"/>
</dbReference>
<evidence type="ECO:0000256" key="2">
    <source>
        <dbReference type="ARBA" id="ARBA00022801"/>
    </source>
</evidence>
<reference evidence="4" key="1">
    <citation type="journal article" date="2018" name="Nat. Genet.">
        <title>Extensive intraspecific gene order and gene structural variations between Mo17 and other maize genomes.</title>
        <authorList>
            <person name="Sun S."/>
            <person name="Zhou Y."/>
            <person name="Chen J."/>
            <person name="Shi J."/>
            <person name="Zhao H."/>
            <person name="Zhao H."/>
            <person name="Song W."/>
            <person name="Zhang M."/>
            <person name="Cui Y."/>
            <person name="Dong X."/>
            <person name="Liu H."/>
            <person name="Ma X."/>
            <person name="Jiao Y."/>
            <person name="Wang B."/>
            <person name="Wei X."/>
            <person name="Stein J.C."/>
            <person name="Glaubitz J.C."/>
            <person name="Lu F."/>
            <person name="Yu G."/>
            <person name="Liang C."/>
            <person name="Fengler K."/>
            <person name="Li B."/>
            <person name="Rafalski A."/>
            <person name="Schnable P.S."/>
            <person name="Ware D.H."/>
            <person name="Buckler E.S."/>
            <person name="Lai J."/>
        </authorList>
    </citation>
    <scope>NUCLEOTIDE SEQUENCE [LARGE SCALE GENOMIC DNA]</scope>
    <source>
        <tissue evidence="4">Seedling</tissue>
    </source>
</reference>
<sequence>MASEAAIARAQCLLRFRRWSPLPLLPLPSPPATTRAASCRRSVRMASSDGSAAALPSATVDVPGAGAPVLVVGAPGLPEADFRNAVESSLFKQWLRNLQSEKGVLTYGRLSLTRVLIQGVDMFGKRVGFLKFKADIVDEETKTKVPGIVFARGPAVAVLILLESNGETYAVLTEQVRVPIGKFLLELPAGMLDDEKGDFVGTAVREASWAVHPSYWLARLHRGIDSSCSPLPFSSIPWPTVEEETGIKLNIEDMVDLTALLDPATGGRMLPSPGGCDEEIGLFLYRGRVDEETIRSLQGKETGLRDHGELIKLRVVPYSELWRSTGDAKALSAIALYEMAKREGLLPQPTPSANL</sequence>
<dbReference type="InterPro" id="IPR015797">
    <property type="entry name" value="NUDIX_hydrolase-like_dom_sf"/>
</dbReference>
<keyword evidence="2 4" id="KW-0378">Hydrolase</keyword>
<comment type="caution">
    <text evidence="4">The sequence shown here is derived from an EMBL/GenBank/DDBJ whole genome shotgun (WGS) entry which is preliminary data.</text>
</comment>
<protein>
    <submittedName>
        <fullName evidence="4">Nudix hydrolase 14, chloroplastic</fullName>
    </submittedName>
</protein>
<evidence type="ECO:0000259" key="3">
    <source>
        <dbReference type="PROSITE" id="PS51462"/>
    </source>
</evidence>
<evidence type="ECO:0000256" key="1">
    <source>
        <dbReference type="ARBA" id="ARBA00001946"/>
    </source>
</evidence>
<name>A0A3L6DC12_MAIZE</name>
<dbReference type="CDD" id="cd03424">
    <property type="entry name" value="NUDIX_ADPRase_Nudt5_UGPPase_Nudt14"/>
    <property type="match status" value="1"/>
</dbReference>
<dbReference type="GO" id="GO:0016787">
    <property type="term" value="F:hydrolase activity"/>
    <property type="evidence" value="ECO:0007669"/>
    <property type="project" value="UniProtKB-KW"/>
</dbReference>
<dbReference type="Gene3D" id="3.90.79.10">
    <property type="entry name" value="Nucleoside Triphosphate Pyrophosphohydrolase"/>
    <property type="match status" value="2"/>
</dbReference>
<dbReference type="SUPFAM" id="SSF55811">
    <property type="entry name" value="Nudix"/>
    <property type="match status" value="2"/>
</dbReference>
<organism evidence="4">
    <name type="scientific">Zea mays</name>
    <name type="common">Maize</name>
    <dbReference type="NCBI Taxonomy" id="4577"/>
    <lineage>
        <taxon>Eukaryota</taxon>
        <taxon>Viridiplantae</taxon>
        <taxon>Streptophyta</taxon>
        <taxon>Embryophyta</taxon>
        <taxon>Tracheophyta</taxon>
        <taxon>Spermatophyta</taxon>
        <taxon>Magnoliopsida</taxon>
        <taxon>Liliopsida</taxon>
        <taxon>Poales</taxon>
        <taxon>Poaceae</taxon>
        <taxon>PACMAD clade</taxon>
        <taxon>Panicoideae</taxon>
        <taxon>Andropogonodae</taxon>
        <taxon>Andropogoneae</taxon>
        <taxon>Tripsacinae</taxon>
        <taxon>Zea</taxon>
    </lineage>
</organism>